<dbReference type="SUPFAM" id="SSF54001">
    <property type="entry name" value="Cysteine proteinases"/>
    <property type="match status" value="1"/>
</dbReference>
<accession>A0A445DM23</accession>
<dbReference type="Proteomes" id="UP000289738">
    <property type="component" value="Chromosome A03"/>
</dbReference>
<dbReference type="AlphaFoldDB" id="A0A445DM23"/>
<protein>
    <recommendedName>
        <fullName evidence="4">Ubiquitin-like protease family profile domain-containing protein</fullName>
    </recommendedName>
</protein>
<keyword evidence="3" id="KW-1185">Reference proteome</keyword>
<gene>
    <name evidence="2" type="ORF">Ahy_A03g010379</name>
</gene>
<dbReference type="EMBL" id="SDMP01000003">
    <property type="protein sequence ID" value="RYR64253.1"/>
    <property type="molecule type" value="Genomic_DNA"/>
</dbReference>
<evidence type="ECO:0008006" key="4">
    <source>
        <dbReference type="Google" id="ProtNLM"/>
    </source>
</evidence>
<evidence type="ECO:0000313" key="2">
    <source>
        <dbReference type="EMBL" id="RYR64253.1"/>
    </source>
</evidence>
<organism evidence="2 3">
    <name type="scientific">Arachis hypogaea</name>
    <name type="common">Peanut</name>
    <dbReference type="NCBI Taxonomy" id="3818"/>
    <lineage>
        <taxon>Eukaryota</taxon>
        <taxon>Viridiplantae</taxon>
        <taxon>Streptophyta</taxon>
        <taxon>Embryophyta</taxon>
        <taxon>Tracheophyta</taxon>
        <taxon>Spermatophyta</taxon>
        <taxon>Magnoliopsida</taxon>
        <taxon>eudicotyledons</taxon>
        <taxon>Gunneridae</taxon>
        <taxon>Pentapetalae</taxon>
        <taxon>rosids</taxon>
        <taxon>fabids</taxon>
        <taxon>Fabales</taxon>
        <taxon>Fabaceae</taxon>
        <taxon>Papilionoideae</taxon>
        <taxon>50 kb inversion clade</taxon>
        <taxon>dalbergioids sensu lato</taxon>
        <taxon>Dalbergieae</taxon>
        <taxon>Pterocarpus clade</taxon>
        <taxon>Arachis</taxon>
    </lineage>
</organism>
<comment type="caution">
    <text evidence="2">The sequence shown here is derived from an EMBL/GenBank/DDBJ whole genome shotgun (WGS) entry which is preliminary data.</text>
</comment>
<dbReference type="Gene3D" id="3.40.395.10">
    <property type="entry name" value="Adenoviral Proteinase, Chain A"/>
    <property type="match status" value="1"/>
</dbReference>
<evidence type="ECO:0000256" key="1">
    <source>
        <dbReference type="SAM" id="MobiDB-lite"/>
    </source>
</evidence>
<reference evidence="2 3" key="1">
    <citation type="submission" date="2019-01" db="EMBL/GenBank/DDBJ databases">
        <title>Sequencing of cultivated peanut Arachis hypogaea provides insights into genome evolution and oil improvement.</title>
        <authorList>
            <person name="Chen X."/>
        </authorList>
    </citation>
    <scope>NUCLEOTIDE SEQUENCE [LARGE SCALE GENOMIC DNA]</scope>
    <source>
        <strain evidence="3">cv. Fuhuasheng</strain>
        <tissue evidence="2">Leaves</tissue>
    </source>
</reference>
<evidence type="ECO:0000313" key="3">
    <source>
        <dbReference type="Proteomes" id="UP000289738"/>
    </source>
</evidence>
<feature type="compositionally biased region" description="Low complexity" evidence="1">
    <location>
        <begin position="272"/>
        <end position="281"/>
    </location>
</feature>
<sequence length="515" mass="58288">MHGYDNWTELVDRIGANSNWRDNGPVATIIMVAIGAGDIEETILVVCKKSMKFCPHRPWLPAPPLLHYPPISNPSSFSSAGGLHLPWLLYSRIEAARRCVVRHPWFFSPLAVLRRPALRRWFRMCGCSSQRRKTTLKGLKMLASKTSSSKGEVQSGTLLGPKVEDVKKPVNPLVFFSRNEGETNEGVVVQDANDSMDIMFSQECVVAANPSGVETMVLASNTQEDPIVGHASPTDEAKSPRLVTEPVVKRRKLFRSPMVRQHESAPSRRSRATSSALSASRKVTKVPKTKFKVIHDMDFNWADTLLFNYLFSDGHSLDETVVRMVQYRLTRRHIQSLVPGRPIDGRVVEMVAEEVSKGLSTEELTETYVPFWIKPSRFVRCVNFIPIEEIFMHWYCMVVDYDMNTVYHLDSYLDPKMVTESENECQAFNRLLNQLGEAMGSPITIQGYIHIDRFGAWVISWLHPKRSFNHLRISGVLEDPIVQGTTVVSLVGGPFNAIGGLVRMWAQKWQSRRHP</sequence>
<proteinExistence type="predicted"/>
<dbReference type="InterPro" id="IPR038765">
    <property type="entry name" value="Papain-like_cys_pep_sf"/>
</dbReference>
<name>A0A445DM23_ARAHY</name>
<feature type="region of interest" description="Disordered" evidence="1">
    <location>
        <begin position="255"/>
        <end position="281"/>
    </location>
</feature>